<feature type="signal peptide" evidence="2">
    <location>
        <begin position="1"/>
        <end position="30"/>
    </location>
</feature>
<feature type="domain" description="Solute-binding protein family 3/N-terminal" evidence="3">
    <location>
        <begin position="46"/>
        <end position="287"/>
    </location>
</feature>
<dbReference type="PANTHER" id="PTHR35936:SF17">
    <property type="entry name" value="ARGININE-BINDING EXTRACELLULAR PROTEIN ARTP"/>
    <property type="match status" value="1"/>
</dbReference>
<dbReference type="Proteomes" id="UP000501130">
    <property type="component" value="Chromosome"/>
</dbReference>
<keyword evidence="5" id="KW-1185">Reference proteome</keyword>
<organism evidence="4 5">
    <name type="scientific">Limnobacter profundi</name>
    <dbReference type="NCBI Taxonomy" id="2732163"/>
    <lineage>
        <taxon>Bacteria</taxon>
        <taxon>Pseudomonadati</taxon>
        <taxon>Pseudomonadota</taxon>
        <taxon>Betaproteobacteria</taxon>
        <taxon>Burkholderiales</taxon>
        <taxon>Burkholderiaceae</taxon>
        <taxon>Limnobacter</taxon>
    </lineage>
</organism>
<protein>
    <submittedName>
        <fullName evidence="4">Transporter substrate-binding domain-containing protein</fullName>
    </submittedName>
</protein>
<evidence type="ECO:0000256" key="1">
    <source>
        <dbReference type="ARBA" id="ARBA00022729"/>
    </source>
</evidence>
<dbReference type="InterPro" id="IPR001638">
    <property type="entry name" value="Solute-binding_3/MltF_N"/>
</dbReference>
<accession>A0ABX6N4K0</accession>
<keyword evidence="1 2" id="KW-0732">Signal</keyword>
<evidence type="ECO:0000259" key="3">
    <source>
        <dbReference type="SMART" id="SM00062"/>
    </source>
</evidence>
<evidence type="ECO:0000256" key="2">
    <source>
        <dbReference type="SAM" id="SignalP"/>
    </source>
</evidence>
<dbReference type="PANTHER" id="PTHR35936">
    <property type="entry name" value="MEMBRANE-BOUND LYTIC MUREIN TRANSGLYCOSYLASE F"/>
    <property type="match status" value="1"/>
</dbReference>
<dbReference type="RefSeq" id="WP_171098108.1">
    <property type="nucleotide sequence ID" value="NZ_CP053084.1"/>
</dbReference>
<dbReference type="EMBL" id="CP053084">
    <property type="protein sequence ID" value="QJR28986.1"/>
    <property type="molecule type" value="Genomic_DNA"/>
</dbReference>
<evidence type="ECO:0000313" key="5">
    <source>
        <dbReference type="Proteomes" id="UP000501130"/>
    </source>
</evidence>
<evidence type="ECO:0000313" key="4">
    <source>
        <dbReference type="EMBL" id="QJR28986.1"/>
    </source>
</evidence>
<dbReference type="SUPFAM" id="SSF53850">
    <property type="entry name" value="Periplasmic binding protein-like II"/>
    <property type="match status" value="1"/>
</dbReference>
<gene>
    <name evidence="4" type="ORF">HKT17_04325</name>
</gene>
<reference evidence="4 5" key="1">
    <citation type="submission" date="2020-05" db="EMBL/GenBank/DDBJ databases">
        <title>Compete genome of Limnobacter sp. SAORIC-580.</title>
        <authorList>
            <person name="Song J."/>
            <person name="Cho J.-C."/>
        </authorList>
    </citation>
    <scope>NUCLEOTIDE SEQUENCE [LARGE SCALE GENOMIC DNA]</scope>
    <source>
        <strain evidence="4 5">SAORIC-580</strain>
    </source>
</reference>
<dbReference type="Gene3D" id="3.40.190.10">
    <property type="entry name" value="Periplasmic binding protein-like II"/>
    <property type="match status" value="2"/>
</dbReference>
<sequence>MKNSFNPMCKLPLIKWFGAVALGFSFQLGAAAQELSDWAKVQASGVLTVAVYNYLAPYSHEGKGIDVDIAKALAAKLGLGLRVRAFTEDEEFSDDIRNMVTRGHYLAGAPADILMHAPVDAYIMQKEDQALFFSPYTRDDIFVARNIKKLPTLDSLKPFSETGNKIGAEAAALPSIMLAGADGAAYANNLVNFKTPKEAVDAMVNGELVAVMATRAELEWALHQHPDKKADYFVAKVPHNALPPKGWAVGMATKKSNKELAEKLTVAMNELKESGELEKIFSNYGVKYMRP</sequence>
<proteinExistence type="predicted"/>
<name>A0ABX6N4K0_9BURK</name>
<feature type="chain" id="PRO_5045304464" evidence="2">
    <location>
        <begin position="31"/>
        <end position="291"/>
    </location>
</feature>
<dbReference type="SMART" id="SM00062">
    <property type="entry name" value="PBPb"/>
    <property type="match status" value="1"/>
</dbReference>